<dbReference type="EMBL" id="MTHB01000110">
    <property type="protein sequence ID" value="OXC77060.1"/>
    <property type="molecule type" value="Genomic_DNA"/>
</dbReference>
<evidence type="ECO:0000313" key="2">
    <source>
        <dbReference type="Proteomes" id="UP000214720"/>
    </source>
</evidence>
<proteinExistence type="predicted"/>
<dbReference type="Proteomes" id="UP000214720">
    <property type="component" value="Unassembled WGS sequence"/>
</dbReference>
<evidence type="ECO:0000313" key="1">
    <source>
        <dbReference type="EMBL" id="OXC77060.1"/>
    </source>
</evidence>
<protein>
    <submittedName>
        <fullName evidence="1">Uncharacterized protein</fullName>
    </submittedName>
</protein>
<accession>A0A226X259</accession>
<sequence>MFSLGYSLALRVPLALQSVIERRFGHPVTQGAKDIPDLKSVSLKI</sequence>
<dbReference type="AlphaFoldDB" id="A0A226X259"/>
<gene>
    <name evidence="1" type="ORF">BSU04_18785</name>
</gene>
<organism evidence="1 2">
    <name type="scientific">Caballeronia sordidicola</name>
    <name type="common">Burkholderia sordidicola</name>
    <dbReference type="NCBI Taxonomy" id="196367"/>
    <lineage>
        <taxon>Bacteria</taxon>
        <taxon>Pseudomonadati</taxon>
        <taxon>Pseudomonadota</taxon>
        <taxon>Betaproteobacteria</taxon>
        <taxon>Burkholderiales</taxon>
        <taxon>Burkholderiaceae</taxon>
        <taxon>Caballeronia</taxon>
    </lineage>
</organism>
<reference evidence="2" key="1">
    <citation type="submission" date="2017-01" db="EMBL/GenBank/DDBJ databases">
        <title>Genome Analysis of Deinococcus marmoris KOPRI26562.</title>
        <authorList>
            <person name="Kim J.H."/>
            <person name="Oh H.-M."/>
        </authorList>
    </citation>
    <scope>NUCLEOTIDE SEQUENCE [LARGE SCALE GENOMIC DNA]</scope>
    <source>
        <strain evidence="2">PAMC 26633</strain>
    </source>
</reference>
<comment type="caution">
    <text evidence="1">The sequence shown here is derived from an EMBL/GenBank/DDBJ whole genome shotgun (WGS) entry which is preliminary data.</text>
</comment>
<name>A0A226X259_CABSO</name>